<feature type="compositionally biased region" description="Pro residues" evidence="1">
    <location>
        <begin position="84"/>
        <end position="96"/>
    </location>
</feature>
<feature type="region of interest" description="Disordered" evidence="1">
    <location>
        <begin position="70"/>
        <end position="111"/>
    </location>
</feature>
<gene>
    <name evidence="2" type="ORF">E2C01_031118</name>
</gene>
<organism evidence="2 3">
    <name type="scientific">Portunus trituberculatus</name>
    <name type="common">Swimming crab</name>
    <name type="synonym">Neptunus trituberculatus</name>
    <dbReference type="NCBI Taxonomy" id="210409"/>
    <lineage>
        <taxon>Eukaryota</taxon>
        <taxon>Metazoa</taxon>
        <taxon>Ecdysozoa</taxon>
        <taxon>Arthropoda</taxon>
        <taxon>Crustacea</taxon>
        <taxon>Multicrustacea</taxon>
        <taxon>Malacostraca</taxon>
        <taxon>Eumalacostraca</taxon>
        <taxon>Eucarida</taxon>
        <taxon>Decapoda</taxon>
        <taxon>Pleocyemata</taxon>
        <taxon>Brachyura</taxon>
        <taxon>Eubrachyura</taxon>
        <taxon>Portunoidea</taxon>
        <taxon>Portunidae</taxon>
        <taxon>Portuninae</taxon>
        <taxon>Portunus</taxon>
    </lineage>
</organism>
<sequence length="111" mass="12219">MPHSTERVNETNGAAVVQWNHARFGVRGVSKRTGSNPVHDLSVGRVKCRRNSVFLGNNVVTGKVLHYHGLPPHPHAHTRTPTNLPYPPLTQDPPTPALTEAEETKGHKVKK</sequence>
<dbReference type="EMBL" id="VSRR010003836">
    <property type="protein sequence ID" value="MPC37629.1"/>
    <property type="molecule type" value="Genomic_DNA"/>
</dbReference>
<name>A0A5B7EX98_PORTR</name>
<dbReference type="Proteomes" id="UP000324222">
    <property type="component" value="Unassembled WGS sequence"/>
</dbReference>
<comment type="caution">
    <text evidence="2">The sequence shown here is derived from an EMBL/GenBank/DDBJ whole genome shotgun (WGS) entry which is preliminary data.</text>
</comment>
<evidence type="ECO:0000313" key="2">
    <source>
        <dbReference type="EMBL" id="MPC37629.1"/>
    </source>
</evidence>
<protein>
    <submittedName>
        <fullName evidence="2">Uncharacterized protein</fullName>
    </submittedName>
</protein>
<evidence type="ECO:0000313" key="3">
    <source>
        <dbReference type="Proteomes" id="UP000324222"/>
    </source>
</evidence>
<evidence type="ECO:0000256" key="1">
    <source>
        <dbReference type="SAM" id="MobiDB-lite"/>
    </source>
</evidence>
<dbReference type="AlphaFoldDB" id="A0A5B7EX98"/>
<proteinExistence type="predicted"/>
<reference evidence="2 3" key="1">
    <citation type="submission" date="2019-05" db="EMBL/GenBank/DDBJ databases">
        <title>Another draft genome of Portunus trituberculatus and its Hox gene families provides insights of decapod evolution.</title>
        <authorList>
            <person name="Jeong J.-H."/>
            <person name="Song I."/>
            <person name="Kim S."/>
            <person name="Choi T."/>
            <person name="Kim D."/>
            <person name="Ryu S."/>
            <person name="Kim W."/>
        </authorList>
    </citation>
    <scope>NUCLEOTIDE SEQUENCE [LARGE SCALE GENOMIC DNA]</scope>
    <source>
        <tissue evidence="2">Muscle</tissue>
    </source>
</reference>
<feature type="compositionally biased region" description="Basic and acidic residues" evidence="1">
    <location>
        <begin position="102"/>
        <end position="111"/>
    </location>
</feature>
<accession>A0A5B7EX98</accession>
<keyword evidence="3" id="KW-1185">Reference proteome</keyword>